<dbReference type="Gene3D" id="3.90.70.80">
    <property type="match status" value="1"/>
</dbReference>
<name>A0A6C0J1P8_9ZZZZ</name>
<evidence type="ECO:0000256" key="1">
    <source>
        <dbReference type="SAM" id="MobiDB-lite"/>
    </source>
</evidence>
<proteinExistence type="predicted"/>
<organism evidence="2">
    <name type="scientific">viral metagenome</name>
    <dbReference type="NCBI Taxonomy" id="1070528"/>
    <lineage>
        <taxon>unclassified sequences</taxon>
        <taxon>metagenomes</taxon>
        <taxon>organismal metagenomes</taxon>
    </lineage>
</organism>
<feature type="region of interest" description="Disordered" evidence="1">
    <location>
        <begin position="349"/>
        <end position="387"/>
    </location>
</feature>
<protein>
    <submittedName>
        <fullName evidence="2">Uncharacterized protein</fullName>
    </submittedName>
</protein>
<sequence length="387" mass="45646">MSYKTNNLKMLPVNKTVVFKTPLENEEEVLCRTGTIAEGSCFFHSLLQAISKEYQTMDIDNKMKFVSKLRNKIASKFNEENWENINDGILSKITFQEKVIKNFNDVYLYFSKNKIKHKRTKEILKTILDKYDYDNNNIITELVNLEMLESNILPKSYDESENLKIEETIELVIKNSVDYLLKRPEFKNLEEEKTDFLIKVLIDMFISILRSSKDDAFNEYVEKMRNPNEDVDTYTLSEISDKFNRDIYFINGNTKLPYNNFSTTSTLKKRKSIIIIWVGGNHYEIIGRLLPDNIVQREFKPTDVLIDKMYTFLIDPKEINKKYPELEAYIPKEHRKQKSPNAFKFAYLSDSGSDESYSSDDSEEDYYGGYHRSASRRSESRRGKFYK</sequence>
<feature type="compositionally biased region" description="Acidic residues" evidence="1">
    <location>
        <begin position="357"/>
        <end position="366"/>
    </location>
</feature>
<feature type="compositionally biased region" description="Basic and acidic residues" evidence="1">
    <location>
        <begin position="376"/>
        <end position="387"/>
    </location>
</feature>
<reference evidence="2" key="1">
    <citation type="journal article" date="2020" name="Nature">
        <title>Giant virus diversity and host interactions through global metagenomics.</title>
        <authorList>
            <person name="Schulz F."/>
            <person name="Roux S."/>
            <person name="Paez-Espino D."/>
            <person name="Jungbluth S."/>
            <person name="Walsh D.A."/>
            <person name="Denef V.J."/>
            <person name="McMahon K.D."/>
            <person name="Konstantinidis K.T."/>
            <person name="Eloe-Fadrosh E.A."/>
            <person name="Kyrpides N.C."/>
            <person name="Woyke T."/>
        </authorList>
    </citation>
    <scope>NUCLEOTIDE SEQUENCE</scope>
    <source>
        <strain evidence="2">GVMAG-M-3300025676-16</strain>
    </source>
</reference>
<dbReference type="EMBL" id="MN740295">
    <property type="protein sequence ID" value="QHT98700.1"/>
    <property type="molecule type" value="Genomic_DNA"/>
</dbReference>
<dbReference type="AlphaFoldDB" id="A0A6C0J1P8"/>
<evidence type="ECO:0000313" key="2">
    <source>
        <dbReference type="EMBL" id="QHT98700.1"/>
    </source>
</evidence>
<accession>A0A6C0J1P8</accession>